<dbReference type="RefSeq" id="WP_376839516.1">
    <property type="nucleotide sequence ID" value="NZ_JBHMAU010000043.1"/>
</dbReference>
<organism evidence="1 2">
    <name type="scientific">Brevibacterium otitidis</name>
    <dbReference type="NCBI Taxonomy" id="53364"/>
    <lineage>
        <taxon>Bacteria</taxon>
        <taxon>Bacillati</taxon>
        <taxon>Actinomycetota</taxon>
        <taxon>Actinomycetes</taxon>
        <taxon>Micrococcales</taxon>
        <taxon>Brevibacteriaceae</taxon>
        <taxon>Brevibacterium</taxon>
    </lineage>
</organism>
<evidence type="ECO:0000313" key="1">
    <source>
        <dbReference type="EMBL" id="MFB9775953.1"/>
    </source>
</evidence>
<comment type="caution">
    <text evidence="1">The sequence shown here is derived from an EMBL/GenBank/DDBJ whole genome shotgun (WGS) entry which is preliminary data.</text>
</comment>
<evidence type="ECO:0000313" key="2">
    <source>
        <dbReference type="Proteomes" id="UP001589707"/>
    </source>
</evidence>
<dbReference type="Proteomes" id="UP001589707">
    <property type="component" value="Unassembled WGS sequence"/>
</dbReference>
<sequence>MHTAQTHEEYDALAVSQWKFYVLPRRILQKLGYSSIRLPTLERHAGQAVQYSGLAEAIRTTV</sequence>
<proteinExistence type="predicted"/>
<dbReference type="EMBL" id="JBHMAU010000043">
    <property type="protein sequence ID" value="MFB9775953.1"/>
    <property type="molecule type" value="Genomic_DNA"/>
</dbReference>
<accession>A0ABV5X1B9</accession>
<gene>
    <name evidence="1" type="ORF">ACFFN1_05970</name>
</gene>
<protein>
    <submittedName>
        <fullName evidence="1">Uncharacterized protein</fullName>
    </submittedName>
</protein>
<keyword evidence="2" id="KW-1185">Reference proteome</keyword>
<name>A0ABV5X1B9_9MICO</name>
<reference evidence="1 2" key="1">
    <citation type="submission" date="2024-09" db="EMBL/GenBank/DDBJ databases">
        <authorList>
            <person name="Sun Q."/>
            <person name="Mori K."/>
        </authorList>
    </citation>
    <scope>NUCLEOTIDE SEQUENCE [LARGE SCALE GENOMIC DNA]</scope>
    <source>
        <strain evidence="1 2">JCM 11683</strain>
    </source>
</reference>